<dbReference type="EMBL" id="FNRJ01000020">
    <property type="protein sequence ID" value="SEB13043.1"/>
    <property type="molecule type" value="Genomic_DNA"/>
</dbReference>
<dbReference type="PANTHER" id="PTHR33525">
    <property type="match status" value="1"/>
</dbReference>
<dbReference type="Gene3D" id="3.30.450.40">
    <property type="match status" value="1"/>
</dbReference>
<dbReference type="InterPro" id="IPR029016">
    <property type="entry name" value="GAF-like_dom_sf"/>
</dbReference>
<feature type="domain" description="HDOD" evidence="2">
    <location>
        <begin position="22"/>
        <end position="216"/>
    </location>
</feature>
<dbReference type="InterPro" id="IPR013976">
    <property type="entry name" value="HDOD"/>
</dbReference>
<dbReference type="Gene3D" id="1.10.3210.10">
    <property type="entry name" value="Hypothetical protein af1432"/>
    <property type="match status" value="1"/>
</dbReference>
<proteinExistence type="predicted"/>
<dbReference type="RefSeq" id="WP_091827818.1">
    <property type="nucleotide sequence ID" value="NZ_FNRJ01000020.1"/>
</dbReference>
<dbReference type="SUPFAM" id="SSF109604">
    <property type="entry name" value="HD-domain/PDEase-like"/>
    <property type="match status" value="1"/>
</dbReference>
<feature type="compositionally biased region" description="Basic and acidic residues" evidence="1">
    <location>
        <begin position="348"/>
        <end position="366"/>
    </location>
</feature>
<dbReference type="PANTHER" id="PTHR33525:SF3">
    <property type="entry name" value="RIBONUCLEASE Y"/>
    <property type="match status" value="1"/>
</dbReference>
<dbReference type="Proteomes" id="UP000242469">
    <property type="component" value="Unassembled WGS sequence"/>
</dbReference>
<dbReference type="PROSITE" id="PS51833">
    <property type="entry name" value="HDOD"/>
    <property type="match status" value="1"/>
</dbReference>
<organism evidence="3 4">
    <name type="scientific">Marinobacterium iners DSM 11526</name>
    <dbReference type="NCBI Taxonomy" id="1122198"/>
    <lineage>
        <taxon>Bacteria</taxon>
        <taxon>Pseudomonadati</taxon>
        <taxon>Pseudomonadota</taxon>
        <taxon>Gammaproteobacteria</taxon>
        <taxon>Oceanospirillales</taxon>
        <taxon>Oceanospirillaceae</taxon>
        <taxon>Marinobacterium</taxon>
    </lineage>
</organism>
<protein>
    <submittedName>
        <fullName evidence="3">HD-like signal output (HDOD) domain, no enzymatic activity</fullName>
    </submittedName>
</protein>
<keyword evidence="4" id="KW-1185">Reference proteome</keyword>
<evidence type="ECO:0000313" key="3">
    <source>
        <dbReference type="EMBL" id="SEB13043.1"/>
    </source>
</evidence>
<evidence type="ECO:0000256" key="1">
    <source>
        <dbReference type="SAM" id="MobiDB-lite"/>
    </source>
</evidence>
<dbReference type="SUPFAM" id="SSF55781">
    <property type="entry name" value="GAF domain-like"/>
    <property type="match status" value="1"/>
</dbReference>
<evidence type="ECO:0000313" key="4">
    <source>
        <dbReference type="Proteomes" id="UP000242469"/>
    </source>
</evidence>
<sequence>MSSTPCLYGSEAWTEYLAERTLPVRVSILTRFQRLLQDDNTTLRQLSQLIRSDPVLSLQVTRIAQKLHAAKGSSVTSIDHAVNSVGLDQLALLAEGLQSLKISPRNMQQKMYFRAIADSLHASSQAAELCRQRGLPFVEEVRLAALLYGFGHWLLWLHAPLHKHEYQKKVLLEKVDVALAEQDVFGCTVQALSAELAKHWGLPELTLAALDHDTSPSRSDLQLLHRRALKDPRLGQLEQREINQLTQERFFPVKLGNWLALTSTRGWQSKKTLRLYDIAADFLSWPRDRLVAQLHQTCAEASRQYHIPGTLSPAAQMLFLPSEETLSGLIESRELQQLKQHYPPPEKPVLKKPEPPRKEHHTRERPAVTTHASEGLYTQILQRLQDGYSLYTKPAHILQALLRGLHQGLGLGRIALLLINPKKRLLHCARTLGIADTAAINQLIIDIEIPSLFKRLTDKPAGIWLDRAKRKTLRPMLPDPFIEAAHSGDYLLMSVFHKGEPLAILYADDGDDAEHLSEFQYEQFRQLCAAATLALKHL</sequence>
<evidence type="ECO:0000259" key="2">
    <source>
        <dbReference type="PROSITE" id="PS51833"/>
    </source>
</evidence>
<dbReference type="AlphaFoldDB" id="A0A1H4GU11"/>
<dbReference type="InterPro" id="IPR052340">
    <property type="entry name" value="RNase_Y/CdgJ"/>
</dbReference>
<feature type="region of interest" description="Disordered" evidence="1">
    <location>
        <begin position="340"/>
        <end position="369"/>
    </location>
</feature>
<name>A0A1H4GU11_9GAMM</name>
<dbReference type="OrthoDB" id="6188783at2"/>
<accession>A0A1H4GU11</accession>
<reference evidence="4" key="1">
    <citation type="submission" date="2016-10" db="EMBL/GenBank/DDBJ databases">
        <authorList>
            <person name="Varghese N."/>
            <person name="Submissions S."/>
        </authorList>
    </citation>
    <scope>NUCLEOTIDE SEQUENCE [LARGE SCALE GENOMIC DNA]</scope>
    <source>
        <strain evidence="4">DSM 11526</strain>
    </source>
</reference>
<dbReference type="STRING" id="1122198.SAMN02745729_12035"/>
<dbReference type="Pfam" id="PF08668">
    <property type="entry name" value="HDOD"/>
    <property type="match status" value="1"/>
</dbReference>
<gene>
    <name evidence="3" type="ORF">SAMN02745729_12035</name>
</gene>